<sequence>MKWPILTTTEKIKTRTFSSEYLTRKTDLILHLDKCKTCKQCVKACPKNALEMPVIAKGMKVPLVARMPIMPDQSKCVFCGVCMALCPFEALSMKLDSQEIPIRQLQLSQKGILPKIARVKIGKVELSDPEFTNAFWNSILLRIQTKK</sequence>
<protein>
    <submittedName>
        <fullName evidence="2">Photosystem I iron-sulfur center</fullName>
        <ecNumber evidence="2">1.97.1.12</ecNumber>
    </submittedName>
</protein>
<dbReference type="PROSITE" id="PS51379">
    <property type="entry name" value="4FE4S_FER_2"/>
    <property type="match status" value="2"/>
</dbReference>
<keyword evidence="3" id="KW-1185">Reference proteome</keyword>
<name>A0ABY6HQG3_9ARCH</name>
<feature type="domain" description="4Fe-4S ferredoxin-type" evidence="1">
    <location>
        <begin position="26"/>
        <end position="55"/>
    </location>
</feature>
<dbReference type="PANTHER" id="PTHR43193:SF2">
    <property type="entry name" value="POLYFERREDOXIN PROTEIN FWDF"/>
    <property type="match status" value="1"/>
</dbReference>
<dbReference type="SUPFAM" id="SSF54862">
    <property type="entry name" value="4Fe-4S ferredoxins"/>
    <property type="match status" value="1"/>
</dbReference>
<dbReference type="EC" id="1.97.1.12" evidence="2"/>
<proteinExistence type="predicted"/>
<dbReference type="InterPro" id="IPR017900">
    <property type="entry name" value="4Fe4S_Fe_S_CS"/>
</dbReference>
<accession>A0ABY6HQG3</accession>
<dbReference type="InterPro" id="IPR052977">
    <property type="entry name" value="Polyferredoxin-like_ET"/>
</dbReference>
<dbReference type="EMBL" id="CP104013">
    <property type="protein sequence ID" value="UYP45743.1"/>
    <property type="molecule type" value="Genomic_DNA"/>
</dbReference>
<feature type="domain" description="4Fe-4S ferredoxin-type" evidence="1">
    <location>
        <begin position="67"/>
        <end position="96"/>
    </location>
</feature>
<gene>
    <name evidence="2" type="ORF">NEF87_002028</name>
</gene>
<dbReference type="PANTHER" id="PTHR43193">
    <property type="match status" value="1"/>
</dbReference>
<evidence type="ECO:0000259" key="1">
    <source>
        <dbReference type="PROSITE" id="PS51379"/>
    </source>
</evidence>
<dbReference type="Pfam" id="PF12838">
    <property type="entry name" value="Fer4_7"/>
    <property type="match status" value="1"/>
</dbReference>
<evidence type="ECO:0000313" key="3">
    <source>
        <dbReference type="Proteomes" id="UP001208689"/>
    </source>
</evidence>
<keyword evidence="2" id="KW-0560">Oxidoreductase</keyword>
<organism evidence="2 3">
    <name type="scientific">Candidatus Lokiarchaeum ossiferum</name>
    <dbReference type="NCBI Taxonomy" id="2951803"/>
    <lineage>
        <taxon>Archaea</taxon>
        <taxon>Promethearchaeati</taxon>
        <taxon>Promethearchaeota</taxon>
        <taxon>Promethearchaeia</taxon>
        <taxon>Promethearchaeales</taxon>
        <taxon>Promethearchaeaceae</taxon>
        <taxon>Candidatus Lokiarchaeum</taxon>
    </lineage>
</organism>
<dbReference type="Proteomes" id="UP001208689">
    <property type="component" value="Chromosome"/>
</dbReference>
<evidence type="ECO:0000313" key="2">
    <source>
        <dbReference type="EMBL" id="UYP45743.1"/>
    </source>
</evidence>
<dbReference type="InterPro" id="IPR017896">
    <property type="entry name" value="4Fe4S_Fe-S-bd"/>
</dbReference>
<dbReference type="GO" id="GO:0016491">
    <property type="term" value="F:oxidoreductase activity"/>
    <property type="evidence" value="ECO:0007669"/>
    <property type="project" value="UniProtKB-KW"/>
</dbReference>
<reference evidence="2" key="1">
    <citation type="submission" date="2022-09" db="EMBL/GenBank/DDBJ databases">
        <title>Actin cytoskeleton and complex cell architecture in an #Asgard archaeon.</title>
        <authorList>
            <person name="Ponce Toledo R.I."/>
            <person name="Schleper C."/>
            <person name="Rodrigues Oliveira T."/>
            <person name="Wollweber F."/>
            <person name="Xu J."/>
            <person name="Rittmann S."/>
            <person name="Klingl A."/>
            <person name="Pilhofer M."/>
        </authorList>
    </citation>
    <scope>NUCLEOTIDE SEQUENCE</scope>
    <source>
        <strain evidence="2">B-35</strain>
    </source>
</reference>
<dbReference type="PROSITE" id="PS00198">
    <property type="entry name" value="4FE4S_FER_1"/>
    <property type="match status" value="1"/>
</dbReference>
<dbReference type="Gene3D" id="3.30.70.20">
    <property type="match status" value="1"/>
</dbReference>